<dbReference type="PROSITE" id="PS00455">
    <property type="entry name" value="AMP_BINDING"/>
    <property type="match status" value="1"/>
</dbReference>
<dbReference type="KEGG" id="acan:ACA1_020780"/>
<dbReference type="RefSeq" id="XP_004338450.1">
    <property type="nucleotide sequence ID" value="XM_004338402.1"/>
</dbReference>
<evidence type="ECO:0000256" key="2">
    <source>
        <dbReference type="ARBA" id="ARBA00022840"/>
    </source>
</evidence>
<dbReference type="GeneID" id="14917138"/>
<keyword evidence="3" id="KW-0472">Membrane</keyword>
<evidence type="ECO:0000313" key="6">
    <source>
        <dbReference type="Proteomes" id="UP000011083"/>
    </source>
</evidence>
<proteinExistence type="predicted"/>
<organism evidence="5 6">
    <name type="scientific">Acanthamoeba castellanii (strain ATCC 30010 / Neff)</name>
    <dbReference type="NCBI Taxonomy" id="1257118"/>
    <lineage>
        <taxon>Eukaryota</taxon>
        <taxon>Amoebozoa</taxon>
        <taxon>Discosea</taxon>
        <taxon>Longamoebia</taxon>
        <taxon>Centramoebida</taxon>
        <taxon>Acanthamoebidae</taxon>
        <taxon>Acanthamoeba</taxon>
    </lineage>
</organism>
<dbReference type="OrthoDB" id="1700726at2759"/>
<dbReference type="Proteomes" id="UP000011083">
    <property type="component" value="Unassembled WGS sequence"/>
</dbReference>
<dbReference type="Pfam" id="PF00501">
    <property type="entry name" value="AMP-binding"/>
    <property type="match status" value="1"/>
</dbReference>
<dbReference type="VEuPathDB" id="AmoebaDB:ACA1_020780"/>
<reference evidence="5 6" key="1">
    <citation type="journal article" date="2013" name="Genome Biol.">
        <title>Genome of Acanthamoeba castellanii highlights extensive lateral gene transfer and early evolution of tyrosine kinase signaling.</title>
        <authorList>
            <person name="Clarke M."/>
            <person name="Lohan A.J."/>
            <person name="Liu B."/>
            <person name="Lagkouvardos I."/>
            <person name="Roy S."/>
            <person name="Zafar N."/>
            <person name="Bertelli C."/>
            <person name="Schilde C."/>
            <person name="Kianianmomeni A."/>
            <person name="Burglin T.R."/>
            <person name="Frech C."/>
            <person name="Turcotte B."/>
            <person name="Kopec K.O."/>
            <person name="Synnott J.M."/>
            <person name="Choo C."/>
            <person name="Paponov I."/>
            <person name="Finkler A."/>
            <person name="Soon Heng Tan C."/>
            <person name="Hutchins A.P."/>
            <person name="Weinmeier T."/>
            <person name="Rattei T."/>
            <person name="Chu J.S."/>
            <person name="Gimenez G."/>
            <person name="Irimia M."/>
            <person name="Rigden D.J."/>
            <person name="Fitzpatrick D.A."/>
            <person name="Lorenzo-Morales J."/>
            <person name="Bateman A."/>
            <person name="Chiu C.H."/>
            <person name="Tang P."/>
            <person name="Hegemann P."/>
            <person name="Fromm H."/>
            <person name="Raoult D."/>
            <person name="Greub G."/>
            <person name="Miranda-Saavedra D."/>
            <person name="Chen N."/>
            <person name="Nash P."/>
            <person name="Ginger M.L."/>
            <person name="Horn M."/>
            <person name="Schaap P."/>
            <person name="Caler L."/>
            <person name="Loftus B."/>
        </authorList>
    </citation>
    <scope>NUCLEOTIDE SEQUENCE [LARGE SCALE GENOMIC DNA]</scope>
    <source>
        <strain evidence="5 6">Neff</strain>
    </source>
</reference>
<dbReference type="Gene3D" id="3.40.50.12780">
    <property type="entry name" value="N-terminal domain of ligase-like"/>
    <property type="match status" value="1"/>
</dbReference>
<feature type="transmembrane region" description="Helical" evidence="3">
    <location>
        <begin position="12"/>
        <end position="31"/>
    </location>
</feature>
<evidence type="ECO:0000256" key="1">
    <source>
        <dbReference type="ARBA" id="ARBA00022741"/>
    </source>
</evidence>
<dbReference type="GO" id="GO:0005524">
    <property type="term" value="F:ATP binding"/>
    <property type="evidence" value="ECO:0007669"/>
    <property type="project" value="UniProtKB-KW"/>
</dbReference>
<accession>L8GU07</accession>
<name>L8GU07_ACACF</name>
<keyword evidence="2" id="KW-0067">ATP-binding</keyword>
<evidence type="ECO:0000259" key="4">
    <source>
        <dbReference type="Pfam" id="PF00501"/>
    </source>
</evidence>
<keyword evidence="6" id="KW-1185">Reference proteome</keyword>
<dbReference type="STRING" id="1257118.L8GU07"/>
<evidence type="ECO:0000313" key="5">
    <source>
        <dbReference type="EMBL" id="ELR16437.1"/>
    </source>
</evidence>
<gene>
    <name evidence="5" type="ORF">ACA1_020780</name>
</gene>
<dbReference type="InterPro" id="IPR020845">
    <property type="entry name" value="AMP-binding_CS"/>
</dbReference>
<keyword evidence="5" id="KW-0436">Ligase</keyword>
<dbReference type="InterPro" id="IPR000873">
    <property type="entry name" value="AMP-dep_synth/lig_dom"/>
</dbReference>
<dbReference type="SUPFAM" id="SSF56801">
    <property type="entry name" value="Acetyl-CoA synthetase-like"/>
    <property type="match status" value="1"/>
</dbReference>
<dbReference type="PANTHER" id="PTHR43272">
    <property type="entry name" value="LONG-CHAIN-FATTY-ACID--COA LIGASE"/>
    <property type="match status" value="1"/>
</dbReference>
<sequence length="714" mass="79794">MSIFFDYDVTLAFAIITVTSALFFVVLPFLARDQQRGRIKPGPRKNTKFSHQSYDVAPPEALGEGPIRRASDLKPDEELYDSLKDTENNLVVATLCQNFARSERLFGNCRCLGTRRFENDGTRGPYEFRTYKEIAALARYFGSGLKNLGAKRGEHIGIYSKNREEWVIADQACSAYSLTIIALYDTLGENAVAYIASHASTRFVVVSRESLRPLMGAAPDCPELKTVILMEEPTDEERLAAEAINLRLLWFQDVVQDGKSRPVTIDPPTPDDLYSNSYTTNMWPRLYCSIMYTSGTTGDPKGVLLTHRNVMAMMAAVNQRVAKSVATPEDAYLSYLPLAHIFERAIMQCAFSRGTRVGFYQGSVLHIIDDVQELKPSFFVGVPRVYDKIYGKIVNLLPQQQGKVRWWLFRRAVASMEKTLRTGKESDLWKWLVLNKARKRLGGNVRAMLSGGAPLTPVVHNVFGCTIVQGYGLTETCAGATAGYLEDPSFGHVGAPMPCCEIKLVAVDDMPEYDPNGETPCGEVVIRGPNVSPGYYRDTEKTNGWFFTGDIGRWNPDGTLSIIDRKKNIFKLSHGEYIAVEKLEGAFTKSKFVSQIWVYGDSNKAHLVAVVYPDPDALLPWAQSQNIPLTGNRATDFLTVCSDERAANAVAQDLRQVAKATKLRGFEVVERVYLTPEEFTPANDLVTPTFKLKRPQLKKHFNHQIESMYASIPA</sequence>
<protein>
    <submittedName>
        <fullName evidence="5">Longchain-fatty-acid--CoA ligase 1, putative</fullName>
    </submittedName>
</protein>
<keyword evidence="3" id="KW-1133">Transmembrane helix</keyword>
<dbReference type="AlphaFoldDB" id="L8GU07"/>
<dbReference type="PANTHER" id="PTHR43272:SF33">
    <property type="entry name" value="AMP-BINDING DOMAIN-CONTAINING PROTEIN-RELATED"/>
    <property type="match status" value="1"/>
</dbReference>
<dbReference type="GO" id="GO:0016020">
    <property type="term" value="C:membrane"/>
    <property type="evidence" value="ECO:0007669"/>
    <property type="project" value="TreeGrafter"/>
</dbReference>
<keyword evidence="1" id="KW-0547">Nucleotide-binding</keyword>
<dbReference type="InterPro" id="IPR042099">
    <property type="entry name" value="ANL_N_sf"/>
</dbReference>
<dbReference type="EMBL" id="KB007994">
    <property type="protein sequence ID" value="ELR16437.1"/>
    <property type="molecule type" value="Genomic_DNA"/>
</dbReference>
<keyword evidence="3" id="KW-0812">Transmembrane</keyword>
<evidence type="ECO:0000256" key="3">
    <source>
        <dbReference type="SAM" id="Phobius"/>
    </source>
</evidence>
<dbReference type="GO" id="GO:0004467">
    <property type="term" value="F:long-chain fatty acid-CoA ligase activity"/>
    <property type="evidence" value="ECO:0007669"/>
    <property type="project" value="TreeGrafter"/>
</dbReference>
<feature type="domain" description="AMP-dependent synthetase/ligase" evidence="4">
    <location>
        <begin position="126"/>
        <end position="536"/>
    </location>
</feature>
<dbReference type="OMA" id="WYHSIGL"/>
<dbReference type="GO" id="GO:0005783">
    <property type="term" value="C:endoplasmic reticulum"/>
    <property type="evidence" value="ECO:0007669"/>
    <property type="project" value="TreeGrafter"/>
</dbReference>